<proteinExistence type="predicted"/>
<evidence type="ECO:0000313" key="4">
    <source>
        <dbReference type="Proteomes" id="UP001589890"/>
    </source>
</evidence>
<feature type="region of interest" description="Disordered" evidence="1">
    <location>
        <begin position="26"/>
        <end position="83"/>
    </location>
</feature>
<evidence type="ECO:0000256" key="1">
    <source>
        <dbReference type="SAM" id="MobiDB-lite"/>
    </source>
</evidence>
<feature type="compositionally biased region" description="Pro residues" evidence="1">
    <location>
        <begin position="72"/>
        <end position="83"/>
    </location>
</feature>
<evidence type="ECO:0000256" key="2">
    <source>
        <dbReference type="SAM" id="SignalP"/>
    </source>
</evidence>
<keyword evidence="4" id="KW-1185">Reference proteome</keyword>
<gene>
    <name evidence="3" type="ORF">ACFFGN_12670</name>
</gene>
<sequence length="83" mass="8755">MRRSQTARHWLTALVASLGLVLLPGSAWAADDPPVPQWPSVQPPNSSSTSSDPPAQAWPSVEPPASSNASDPQPPAWPVPEQP</sequence>
<keyword evidence="2" id="KW-0732">Signal</keyword>
<evidence type="ECO:0000313" key="3">
    <source>
        <dbReference type="EMBL" id="MFC0624923.1"/>
    </source>
</evidence>
<feature type="signal peptide" evidence="2">
    <location>
        <begin position="1"/>
        <end position="29"/>
    </location>
</feature>
<feature type="chain" id="PRO_5046437566" evidence="2">
    <location>
        <begin position="30"/>
        <end position="83"/>
    </location>
</feature>
<dbReference type="Proteomes" id="UP001589890">
    <property type="component" value="Unassembled WGS sequence"/>
</dbReference>
<reference evidence="3 4" key="1">
    <citation type="submission" date="2024-09" db="EMBL/GenBank/DDBJ databases">
        <authorList>
            <person name="Sun Q."/>
            <person name="Mori K."/>
        </authorList>
    </citation>
    <scope>NUCLEOTIDE SEQUENCE [LARGE SCALE GENOMIC DNA]</scope>
    <source>
        <strain evidence="3 4">CGMCC 1.15906</strain>
    </source>
</reference>
<dbReference type="EMBL" id="JBHLTC010000014">
    <property type="protein sequence ID" value="MFC0624923.1"/>
    <property type="molecule type" value="Genomic_DNA"/>
</dbReference>
<feature type="compositionally biased region" description="Low complexity" evidence="1">
    <location>
        <begin position="38"/>
        <end position="54"/>
    </location>
</feature>
<name>A0ABV6QK02_9ACTN</name>
<comment type="caution">
    <text evidence="3">The sequence shown here is derived from an EMBL/GenBank/DDBJ whole genome shotgun (WGS) entry which is preliminary data.</text>
</comment>
<accession>A0ABV6QK02</accession>
<organism evidence="3 4">
    <name type="scientific">Kribbella deserti</name>
    <dbReference type="NCBI Taxonomy" id="1926257"/>
    <lineage>
        <taxon>Bacteria</taxon>
        <taxon>Bacillati</taxon>
        <taxon>Actinomycetota</taxon>
        <taxon>Actinomycetes</taxon>
        <taxon>Propionibacteriales</taxon>
        <taxon>Kribbellaceae</taxon>
        <taxon>Kribbella</taxon>
    </lineage>
</organism>
<protein>
    <submittedName>
        <fullName evidence="3">Uncharacterized protein</fullName>
    </submittedName>
</protein>
<dbReference type="RefSeq" id="WP_380046793.1">
    <property type="nucleotide sequence ID" value="NZ_JBHLTC010000014.1"/>
</dbReference>